<evidence type="ECO:0000256" key="1">
    <source>
        <dbReference type="ARBA" id="ARBA00006611"/>
    </source>
</evidence>
<evidence type="ECO:0000313" key="5">
    <source>
        <dbReference type="EMBL" id="QDU84472.1"/>
    </source>
</evidence>
<keyword evidence="3" id="KW-0067">ATP-binding</keyword>
<dbReference type="Pfam" id="PF00437">
    <property type="entry name" value="T2SSE"/>
    <property type="match status" value="1"/>
</dbReference>
<name>A0A518CZ45_9BACT</name>
<dbReference type="RefSeq" id="WP_145186078.1">
    <property type="nucleotide sequence ID" value="NZ_CP036290.1"/>
</dbReference>
<dbReference type="SUPFAM" id="SSF160246">
    <property type="entry name" value="EspE N-terminal domain-like"/>
    <property type="match status" value="1"/>
</dbReference>
<sequence length="559" mass="62032">MRPSDNATNHRPLGEILIEQDVIDQAGLDRALAHRREKGVKLGQALVELELASEAEISAALRRQGKIQWVKLTPGIVDLSIAHELDDERSREFGAIAFNRIAGITTVALEDPTELPILDEISRLLKTRIFAVHAEPDDIRRCQEAIFETSGEVTEIHDIADEEDLDVDEVSGEQVVRLVQNTIDQAFANGASDIHFETHRDELVIRFRIDGGLIHKLSVPRAWSRGVIARIKVMANMDIAQRRLPQDGRAQLELSGNRVDLRVATSPCMYGEVAVIRILDGGRKLRGIDSLGFGEREVKDLRRMISNKDGFAVATGPTGSGKTTTLYALLQELNTPDRKLITLEDPVENHLEGATQINADARSGMTFARGLRSILRQDPDVVLVGEIRDQETAHIAIEASMTGHLVLSTLHTLGTAETILRLMDLEVEPFVLADAMRGVVAQRLVRRVCEQCSEEIRPSDIHMDLLKQTKLVTSDFTYSRGSGCEYCSGTGYRGRVALYEVMVVNKELGDVIRRQGRTDEVRDVMRDAGVLTLAEDAVRKCKQGLTTVEEILPILIQTL</sequence>
<reference evidence="5 6" key="1">
    <citation type="submission" date="2019-02" db="EMBL/GenBank/DDBJ databases">
        <title>Deep-cultivation of Planctomycetes and their phenomic and genomic characterization uncovers novel biology.</title>
        <authorList>
            <person name="Wiegand S."/>
            <person name="Jogler M."/>
            <person name="Boedeker C."/>
            <person name="Pinto D."/>
            <person name="Vollmers J."/>
            <person name="Rivas-Marin E."/>
            <person name="Kohn T."/>
            <person name="Peeters S.H."/>
            <person name="Heuer A."/>
            <person name="Rast P."/>
            <person name="Oberbeckmann S."/>
            <person name="Bunk B."/>
            <person name="Jeske O."/>
            <person name="Meyerdierks A."/>
            <person name="Storesund J.E."/>
            <person name="Kallscheuer N."/>
            <person name="Luecker S."/>
            <person name="Lage O.M."/>
            <person name="Pohl T."/>
            <person name="Merkel B.J."/>
            <person name="Hornburger P."/>
            <person name="Mueller R.-W."/>
            <person name="Bruemmer F."/>
            <person name="Labrenz M."/>
            <person name="Spormann A.M."/>
            <person name="Op den Camp H."/>
            <person name="Overmann J."/>
            <person name="Amann R."/>
            <person name="Jetten M.S.M."/>
            <person name="Mascher T."/>
            <person name="Medema M.H."/>
            <person name="Devos D.P."/>
            <person name="Kaster A.-K."/>
            <person name="Ovreas L."/>
            <person name="Rohde M."/>
            <person name="Galperin M.Y."/>
            <person name="Jogler C."/>
        </authorList>
    </citation>
    <scope>NUCLEOTIDE SEQUENCE [LARGE SCALE GENOMIC DNA]</scope>
    <source>
        <strain evidence="5 6">Pla163</strain>
    </source>
</reference>
<keyword evidence="6" id="KW-1185">Reference proteome</keyword>
<dbReference type="PANTHER" id="PTHR30258:SF2">
    <property type="entry name" value="COMG OPERON PROTEIN 1"/>
    <property type="match status" value="1"/>
</dbReference>
<dbReference type="PANTHER" id="PTHR30258">
    <property type="entry name" value="TYPE II SECRETION SYSTEM PROTEIN GSPE-RELATED"/>
    <property type="match status" value="1"/>
</dbReference>
<evidence type="ECO:0000256" key="2">
    <source>
        <dbReference type="ARBA" id="ARBA00022741"/>
    </source>
</evidence>
<dbReference type="AlphaFoldDB" id="A0A518CZ45"/>
<dbReference type="PROSITE" id="PS00662">
    <property type="entry name" value="T2SP_E"/>
    <property type="match status" value="1"/>
</dbReference>
<dbReference type="CDD" id="cd01129">
    <property type="entry name" value="PulE-GspE-like"/>
    <property type="match status" value="1"/>
</dbReference>
<dbReference type="Gene3D" id="3.30.300.160">
    <property type="entry name" value="Type II secretion system, protein E, N-terminal domain"/>
    <property type="match status" value="1"/>
</dbReference>
<dbReference type="Gene3D" id="3.30.450.90">
    <property type="match status" value="1"/>
</dbReference>
<evidence type="ECO:0000259" key="4">
    <source>
        <dbReference type="PROSITE" id="PS00662"/>
    </source>
</evidence>
<dbReference type="InterPro" id="IPR037257">
    <property type="entry name" value="T2SS_E_N_sf"/>
</dbReference>
<gene>
    <name evidence="5" type="primary">gspE</name>
    <name evidence="5" type="ORF">Pla163_15820</name>
</gene>
<dbReference type="Proteomes" id="UP000319342">
    <property type="component" value="Chromosome"/>
</dbReference>
<dbReference type="InterPro" id="IPR007831">
    <property type="entry name" value="T2SS_GspE_N"/>
</dbReference>
<dbReference type="GO" id="GO:0016887">
    <property type="term" value="F:ATP hydrolysis activity"/>
    <property type="evidence" value="ECO:0007669"/>
    <property type="project" value="TreeGrafter"/>
</dbReference>
<evidence type="ECO:0000256" key="3">
    <source>
        <dbReference type="ARBA" id="ARBA00022840"/>
    </source>
</evidence>
<dbReference type="OrthoDB" id="244550at2"/>
<dbReference type="SUPFAM" id="SSF52540">
    <property type="entry name" value="P-loop containing nucleoside triphosphate hydrolases"/>
    <property type="match status" value="1"/>
</dbReference>
<protein>
    <submittedName>
        <fullName evidence="5">Type II secretion system protein E</fullName>
    </submittedName>
</protein>
<feature type="domain" description="Bacterial type II secretion system protein E" evidence="4">
    <location>
        <begin position="375"/>
        <end position="389"/>
    </location>
</feature>
<evidence type="ECO:0000313" key="6">
    <source>
        <dbReference type="Proteomes" id="UP000319342"/>
    </source>
</evidence>
<dbReference type="InterPro" id="IPR001482">
    <property type="entry name" value="T2SS/T4SS_dom"/>
</dbReference>
<proteinExistence type="inferred from homology"/>
<dbReference type="EMBL" id="CP036290">
    <property type="protein sequence ID" value="QDU84472.1"/>
    <property type="molecule type" value="Genomic_DNA"/>
</dbReference>
<dbReference type="GO" id="GO:0005886">
    <property type="term" value="C:plasma membrane"/>
    <property type="evidence" value="ECO:0007669"/>
    <property type="project" value="TreeGrafter"/>
</dbReference>
<dbReference type="Gene3D" id="3.40.50.300">
    <property type="entry name" value="P-loop containing nucleotide triphosphate hydrolases"/>
    <property type="match status" value="1"/>
</dbReference>
<dbReference type="Pfam" id="PF05157">
    <property type="entry name" value="MshEN"/>
    <property type="match status" value="1"/>
</dbReference>
<dbReference type="SMART" id="SM00382">
    <property type="entry name" value="AAA"/>
    <property type="match status" value="1"/>
</dbReference>
<organism evidence="5 6">
    <name type="scientific">Rohdeia mirabilis</name>
    <dbReference type="NCBI Taxonomy" id="2528008"/>
    <lineage>
        <taxon>Bacteria</taxon>
        <taxon>Pseudomonadati</taxon>
        <taxon>Planctomycetota</taxon>
        <taxon>Planctomycetia</taxon>
        <taxon>Planctomycetia incertae sedis</taxon>
        <taxon>Rohdeia</taxon>
    </lineage>
</organism>
<dbReference type="GO" id="GO:0005524">
    <property type="term" value="F:ATP binding"/>
    <property type="evidence" value="ECO:0007669"/>
    <property type="project" value="UniProtKB-KW"/>
</dbReference>
<comment type="similarity">
    <text evidence="1">Belongs to the GSP E family.</text>
</comment>
<keyword evidence="2" id="KW-0547">Nucleotide-binding</keyword>
<dbReference type="InterPro" id="IPR027417">
    <property type="entry name" value="P-loop_NTPase"/>
</dbReference>
<dbReference type="InterPro" id="IPR003593">
    <property type="entry name" value="AAA+_ATPase"/>
</dbReference>
<accession>A0A518CZ45</accession>